<accession>A0A815PD87</accession>
<name>A0A815PD87_9BILA</name>
<dbReference type="EMBL" id="CAJOAZ010000422">
    <property type="protein sequence ID" value="CAF3644495.1"/>
    <property type="molecule type" value="Genomic_DNA"/>
</dbReference>
<proteinExistence type="predicted"/>
<protein>
    <submittedName>
        <fullName evidence="2">Uncharacterized protein</fullName>
    </submittedName>
</protein>
<comment type="caution">
    <text evidence="2">The sequence shown here is derived from an EMBL/GenBank/DDBJ whole genome shotgun (WGS) entry which is preliminary data.</text>
</comment>
<evidence type="ECO:0000313" key="2">
    <source>
        <dbReference type="EMBL" id="CAF1447591.1"/>
    </source>
</evidence>
<gene>
    <name evidence="2" type="ORF">IZO911_LOCUS42167</name>
    <name evidence="4" type="ORF">KXQ929_LOCUS15188</name>
    <name evidence="3" type="ORF">OXD698_LOCUS8664</name>
</gene>
<evidence type="ECO:0000313" key="3">
    <source>
        <dbReference type="EMBL" id="CAF3644495.1"/>
    </source>
</evidence>
<dbReference type="Proteomes" id="UP000663868">
    <property type="component" value="Unassembled WGS sequence"/>
</dbReference>
<feature type="signal peptide" evidence="1">
    <location>
        <begin position="1"/>
        <end position="27"/>
    </location>
</feature>
<evidence type="ECO:0000313" key="4">
    <source>
        <dbReference type="EMBL" id="CAF3767864.1"/>
    </source>
</evidence>
<dbReference type="EMBL" id="CAJNOE010001746">
    <property type="protein sequence ID" value="CAF1447591.1"/>
    <property type="molecule type" value="Genomic_DNA"/>
</dbReference>
<dbReference type="EMBL" id="CAJOBB010000869">
    <property type="protein sequence ID" value="CAF3767864.1"/>
    <property type="molecule type" value="Genomic_DNA"/>
</dbReference>
<organism evidence="2 5">
    <name type="scientific">Adineta steineri</name>
    <dbReference type="NCBI Taxonomy" id="433720"/>
    <lineage>
        <taxon>Eukaryota</taxon>
        <taxon>Metazoa</taxon>
        <taxon>Spiralia</taxon>
        <taxon>Gnathifera</taxon>
        <taxon>Rotifera</taxon>
        <taxon>Eurotatoria</taxon>
        <taxon>Bdelloidea</taxon>
        <taxon>Adinetida</taxon>
        <taxon>Adinetidae</taxon>
        <taxon>Adineta</taxon>
    </lineage>
</organism>
<keyword evidence="1" id="KW-0732">Signal</keyword>
<evidence type="ECO:0000313" key="5">
    <source>
        <dbReference type="Proteomes" id="UP000663860"/>
    </source>
</evidence>
<dbReference type="Proteomes" id="UP000663844">
    <property type="component" value="Unassembled WGS sequence"/>
</dbReference>
<dbReference type="Proteomes" id="UP000663860">
    <property type="component" value="Unassembled WGS sequence"/>
</dbReference>
<evidence type="ECO:0000256" key="1">
    <source>
        <dbReference type="SAM" id="SignalP"/>
    </source>
</evidence>
<feature type="chain" id="PRO_5035687670" evidence="1">
    <location>
        <begin position="28"/>
        <end position="128"/>
    </location>
</feature>
<reference evidence="2" key="1">
    <citation type="submission" date="2021-02" db="EMBL/GenBank/DDBJ databases">
        <authorList>
            <person name="Nowell W R."/>
        </authorList>
    </citation>
    <scope>NUCLEOTIDE SEQUENCE</scope>
</reference>
<dbReference type="AlphaFoldDB" id="A0A815PD87"/>
<sequence length="128" mass="15172">MSLLFHIRCILLFFILIQFASLYETYAYDINHPNLIKSSFNHELNPSIENNNDDIITMNDDNNDDDDWNLNSKRSMTLQAVPQRRNSRPHWNPLVAAYKRCRELVSRVESEACFKEAVQMLFVHKLRK</sequence>